<keyword evidence="2" id="KW-1185">Reference proteome</keyword>
<organism evidence="1 2">
    <name type="scientific">Cohnella lupini</name>
    <dbReference type="NCBI Taxonomy" id="1294267"/>
    <lineage>
        <taxon>Bacteria</taxon>
        <taxon>Bacillati</taxon>
        <taxon>Bacillota</taxon>
        <taxon>Bacilli</taxon>
        <taxon>Bacillales</taxon>
        <taxon>Paenibacillaceae</taxon>
        <taxon>Cohnella</taxon>
    </lineage>
</organism>
<reference evidence="1 2" key="1">
    <citation type="submission" date="2018-07" db="EMBL/GenBank/DDBJ databases">
        <title>Genomic Encyclopedia of Type Strains, Phase III (KMG-III): the genomes of soil and plant-associated and newly described type strains.</title>
        <authorList>
            <person name="Whitman W."/>
        </authorList>
    </citation>
    <scope>NUCLEOTIDE SEQUENCE [LARGE SCALE GENOMIC DNA]</scope>
    <source>
        <strain evidence="1 2">CECT 8236</strain>
    </source>
</reference>
<evidence type="ECO:0000313" key="1">
    <source>
        <dbReference type="EMBL" id="RED66355.1"/>
    </source>
</evidence>
<sequence>MPPLSHQFLSIIKLWLQDLAISISVKRVFLIQGVELMILSRYLFIRIIQ</sequence>
<name>A0A3D9IXB6_9BACL</name>
<comment type="caution">
    <text evidence="1">The sequence shown here is derived from an EMBL/GenBank/DDBJ whole genome shotgun (WGS) entry which is preliminary data.</text>
</comment>
<gene>
    <name evidence="1" type="ORF">DFP95_101854</name>
</gene>
<protein>
    <submittedName>
        <fullName evidence="1">Uncharacterized protein</fullName>
    </submittedName>
</protein>
<evidence type="ECO:0000313" key="2">
    <source>
        <dbReference type="Proteomes" id="UP000256869"/>
    </source>
</evidence>
<proteinExistence type="predicted"/>
<dbReference type="EMBL" id="QRDY01000001">
    <property type="protein sequence ID" value="RED66355.1"/>
    <property type="molecule type" value="Genomic_DNA"/>
</dbReference>
<accession>A0A3D9IXB6</accession>
<dbReference type="AlphaFoldDB" id="A0A3D9IXB6"/>
<dbReference type="Proteomes" id="UP000256869">
    <property type="component" value="Unassembled WGS sequence"/>
</dbReference>